<proteinExistence type="predicted"/>
<keyword evidence="1" id="KW-1133">Transmembrane helix</keyword>
<accession>A0ABT3Z852</accession>
<dbReference type="InterPro" id="IPR026841">
    <property type="entry name" value="Aur1/Ipt1"/>
</dbReference>
<comment type="caution">
    <text evidence="3">The sequence shown here is derived from an EMBL/GenBank/DDBJ whole genome shotgun (WGS) entry which is preliminary data.</text>
</comment>
<keyword evidence="1" id="KW-0812">Transmembrane</keyword>
<feature type="transmembrane region" description="Helical" evidence="1">
    <location>
        <begin position="67"/>
        <end position="89"/>
    </location>
</feature>
<dbReference type="Pfam" id="PF14378">
    <property type="entry name" value="PAP2_3"/>
    <property type="match status" value="1"/>
</dbReference>
<organism evidence="3 4">
    <name type="scientific">Hoeflea algicola</name>
    <dbReference type="NCBI Taxonomy" id="2983763"/>
    <lineage>
        <taxon>Bacteria</taxon>
        <taxon>Pseudomonadati</taxon>
        <taxon>Pseudomonadota</taxon>
        <taxon>Alphaproteobacteria</taxon>
        <taxon>Hyphomicrobiales</taxon>
        <taxon>Rhizobiaceae</taxon>
        <taxon>Hoeflea</taxon>
    </lineage>
</organism>
<protein>
    <submittedName>
        <fullName evidence="3">Phosphatase PAP2 family protein</fullName>
    </submittedName>
</protein>
<evidence type="ECO:0000313" key="4">
    <source>
        <dbReference type="Proteomes" id="UP001073227"/>
    </source>
</evidence>
<keyword evidence="1" id="KW-0472">Membrane</keyword>
<gene>
    <name evidence="3" type="ORF">OEG84_09615</name>
</gene>
<dbReference type="EMBL" id="JAOVZR010000001">
    <property type="protein sequence ID" value="MCY0147958.1"/>
    <property type="molecule type" value="Genomic_DNA"/>
</dbReference>
<keyword evidence="4" id="KW-1185">Reference proteome</keyword>
<feature type="transmembrane region" description="Helical" evidence="1">
    <location>
        <begin position="12"/>
        <end position="30"/>
    </location>
</feature>
<evidence type="ECO:0000313" key="3">
    <source>
        <dbReference type="EMBL" id="MCY0147958.1"/>
    </source>
</evidence>
<feature type="domain" description="Inositolphosphotransferase Aur1/Ipt1" evidence="2">
    <location>
        <begin position="100"/>
        <end position="203"/>
    </location>
</feature>
<feature type="transmembrane region" description="Helical" evidence="1">
    <location>
        <begin position="123"/>
        <end position="148"/>
    </location>
</feature>
<evidence type="ECO:0000259" key="2">
    <source>
        <dbReference type="Pfam" id="PF14378"/>
    </source>
</evidence>
<evidence type="ECO:0000256" key="1">
    <source>
        <dbReference type="SAM" id="Phobius"/>
    </source>
</evidence>
<feature type="transmembrane region" description="Helical" evidence="1">
    <location>
        <begin position="36"/>
        <end position="55"/>
    </location>
</feature>
<sequence length="259" mass="27928">MTGELKTLRIVMAWALVTSSVLVMILLQASKIVLDYASMGRVGLTLALLAGTAVVCRKRGFIKSSLIMEALAGGIAFSVLVLISTYLAISLDAPLADDSLAAMDRAMGFDGAAFIRLVDGVPWLSWALMHAYASFAMQLLVLPMLLILFGKPSRAFALVLAYALVGFVSSLISIWFPALGTHVVYAIDPASLKSINPYFGHAFLAQFNAVREQSEFFSHSIRPRAYSPFPRCMLPLPSCVRLPRSAFAGSDIRSSGSIC</sequence>
<name>A0ABT3Z852_9HYPH</name>
<dbReference type="RefSeq" id="WP_267653549.1">
    <property type="nucleotide sequence ID" value="NZ_JAOVZR010000001.1"/>
</dbReference>
<feature type="transmembrane region" description="Helical" evidence="1">
    <location>
        <begin position="155"/>
        <end position="176"/>
    </location>
</feature>
<dbReference type="Proteomes" id="UP001073227">
    <property type="component" value="Unassembled WGS sequence"/>
</dbReference>
<reference evidence="3" key="1">
    <citation type="submission" date="2022-10" db="EMBL/GenBank/DDBJ databases">
        <title>Hoeflea sp. G2-23, isolated from marine algae.</title>
        <authorList>
            <person name="Kristyanto S."/>
            <person name="Kim J.M."/>
            <person name="Jeon C.O."/>
        </authorList>
    </citation>
    <scope>NUCLEOTIDE SEQUENCE</scope>
    <source>
        <strain evidence="3">G2-23</strain>
    </source>
</reference>